<dbReference type="AlphaFoldDB" id="A0A4U6VMS0"/>
<name>A0A4U6VMS0_SETVI</name>
<reference evidence="2" key="1">
    <citation type="submission" date="2019-03" db="EMBL/GenBank/DDBJ databases">
        <title>WGS assembly of Setaria viridis.</title>
        <authorList>
            <person name="Huang P."/>
            <person name="Jenkins J."/>
            <person name="Grimwood J."/>
            <person name="Barry K."/>
            <person name="Healey A."/>
            <person name="Mamidi S."/>
            <person name="Sreedasyam A."/>
            <person name="Shu S."/>
            <person name="Feldman M."/>
            <person name="Wu J."/>
            <person name="Yu Y."/>
            <person name="Chen C."/>
            <person name="Johnson J."/>
            <person name="Rokhsar D."/>
            <person name="Baxter I."/>
            <person name="Schmutz J."/>
            <person name="Brutnell T."/>
            <person name="Kellogg E."/>
        </authorList>
    </citation>
    <scope>NUCLEOTIDE SEQUENCE [LARGE SCALE GENOMIC DNA]</scope>
</reference>
<dbReference type="Proteomes" id="UP000298652">
    <property type="component" value="Chromosome 2"/>
</dbReference>
<sequence length="37" mass="4269">MNTFLCVFLGTPFVVVGQGLDEQLLHQYSLNLWREAE</sequence>
<keyword evidence="1" id="KW-0732">Signal</keyword>
<feature type="signal peptide" evidence="1">
    <location>
        <begin position="1"/>
        <end position="17"/>
    </location>
</feature>
<gene>
    <name evidence="2" type="ORF">SEVIR_2G015850v2</name>
</gene>
<dbReference type="EMBL" id="CM016553">
    <property type="protein sequence ID" value="TKW30145.1"/>
    <property type="molecule type" value="Genomic_DNA"/>
</dbReference>
<evidence type="ECO:0000313" key="2">
    <source>
        <dbReference type="EMBL" id="TKW30145.1"/>
    </source>
</evidence>
<proteinExistence type="predicted"/>
<feature type="chain" id="PRO_5020397694" evidence="1">
    <location>
        <begin position="18"/>
        <end position="37"/>
    </location>
</feature>
<dbReference type="Gramene" id="TKW30145">
    <property type="protein sequence ID" value="TKW30145"/>
    <property type="gene ID" value="SEVIR_2G015850v2"/>
</dbReference>
<evidence type="ECO:0000256" key="1">
    <source>
        <dbReference type="SAM" id="SignalP"/>
    </source>
</evidence>
<accession>A0A4U6VMS0</accession>
<evidence type="ECO:0000313" key="3">
    <source>
        <dbReference type="Proteomes" id="UP000298652"/>
    </source>
</evidence>
<keyword evidence="3" id="KW-1185">Reference proteome</keyword>
<organism evidence="2 3">
    <name type="scientific">Setaria viridis</name>
    <name type="common">Green bristlegrass</name>
    <name type="synonym">Setaria italica subsp. viridis</name>
    <dbReference type="NCBI Taxonomy" id="4556"/>
    <lineage>
        <taxon>Eukaryota</taxon>
        <taxon>Viridiplantae</taxon>
        <taxon>Streptophyta</taxon>
        <taxon>Embryophyta</taxon>
        <taxon>Tracheophyta</taxon>
        <taxon>Spermatophyta</taxon>
        <taxon>Magnoliopsida</taxon>
        <taxon>Liliopsida</taxon>
        <taxon>Poales</taxon>
        <taxon>Poaceae</taxon>
        <taxon>PACMAD clade</taxon>
        <taxon>Panicoideae</taxon>
        <taxon>Panicodae</taxon>
        <taxon>Paniceae</taxon>
        <taxon>Cenchrinae</taxon>
        <taxon>Setaria</taxon>
    </lineage>
</organism>
<protein>
    <submittedName>
        <fullName evidence="2">Uncharacterized protein</fullName>
    </submittedName>
</protein>